<keyword evidence="1" id="KW-0805">Transcription regulation</keyword>
<dbReference type="PROSITE" id="PS50987">
    <property type="entry name" value="HTH_ARSR_2"/>
    <property type="match status" value="1"/>
</dbReference>
<dbReference type="Pfam" id="PF01022">
    <property type="entry name" value="HTH_5"/>
    <property type="match status" value="1"/>
</dbReference>
<organism evidence="5 6">
    <name type="scientific">Desulfolithobacter dissulfuricans</name>
    <dbReference type="NCBI Taxonomy" id="2795293"/>
    <lineage>
        <taxon>Bacteria</taxon>
        <taxon>Pseudomonadati</taxon>
        <taxon>Thermodesulfobacteriota</taxon>
        <taxon>Desulfobulbia</taxon>
        <taxon>Desulfobulbales</taxon>
        <taxon>Desulfobulbaceae</taxon>
        <taxon>Desulfolithobacter</taxon>
    </lineage>
</organism>
<dbReference type="Gene3D" id="1.10.10.10">
    <property type="entry name" value="Winged helix-like DNA-binding domain superfamily/Winged helix DNA-binding domain"/>
    <property type="match status" value="1"/>
</dbReference>
<dbReference type="Proteomes" id="UP001063350">
    <property type="component" value="Chromosome"/>
</dbReference>
<dbReference type="InterPro" id="IPR036388">
    <property type="entry name" value="WH-like_DNA-bd_sf"/>
</dbReference>
<dbReference type="CDD" id="cd00090">
    <property type="entry name" value="HTH_ARSR"/>
    <property type="match status" value="1"/>
</dbReference>
<keyword evidence="6" id="KW-1185">Reference proteome</keyword>
<dbReference type="InterPro" id="IPR051081">
    <property type="entry name" value="HTH_MetalResp_TranReg"/>
</dbReference>
<dbReference type="NCBIfam" id="NF033788">
    <property type="entry name" value="HTH_metalloreg"/>
    <property type="match status" value="1"/>
</dbReference>
<dbReference type="KEGG" id="ddu:GF1_15540"/>
<dbReference type="PRINTS" id="PR00778">
    <property type="entry name" value="HTHARSR"/>
</dbReference>
<evidence type="ECO:0000256" key="3">
    <source>
        <dbReference type="ARBA" id="ARBA00023163"/>
    </source>
</evidence>
<evidence type="ECO:0000313" key="5">
    <source>
        <dbReference type="EMBL" id="BCO09178.1"/>
    </source>
</evidence>
<accession>A0A915XKG4</accession>
<name>A0A915XKG4_9BACT</name>
<feature type="domain" description="HTH arsR-type" evidence="4">
    <location>
        <begin position="1"/>
        <end position="96"/>
    </location>
</feature>
<evidence type="ECO:0000256" key="1">
    <source>
        <dbReference type="ARBA" id="ARBA00023015"/>
    </source>
</evidence>
<protein>
    <submittedName>
        <fullName evidence="5">Transcriptional regulator</fullName>
    </submittedName>
</protein>
<evidence type="ECO:0000256" key="2">
    <source>
        <dbReference type="ARBA" id="ARBA00023125"/>
    </source>
</evidence>
<dbReference type="PANTHER" id="PTHR33154:SF18">
    <property type="entry name" value="ARSENICAL RESISTANCE OPERON REPRESSOR"/>
    <property type="match status" value="1"/>
</dbReference>
<keyword evidence="2" id="KW-0238">DNA-binding</keyword>
<dbReference type="RefSeq" id="WP_267929042.1">
    <property type="nucleotide sequence ID" value="NZ_AP024233.1"/>
</dbReference>
<keyword evidence="3" id="KW-0804">Transcription</keyword>
<dbReference type="AlphaFoldDB" id="A0A915XKG4"/>
<dbReference type="InterPro" id="IPR036390">
    <property type="entry name" value="WH_DNA-bd_sf"/>
</dbReference>
<dbReference type="EMBL" id="AP024233">
    <property type="protein sequence ID" value="BCO09178.1"/>
    <property type="molecule type" value="Genomic_DNA"/>
</dbReference>
<evidence type="ECO:0000313" key="6">
    <source>
        <dbReference type="Proteomes" id="UP001063350"/>
    </source>
</evidence>
<dbReference type="PANTHER" id="PTHR33154">
    <property type="entry name" value="TRANSCRIPTIONAL REGULATOR, ARSR FAMILY"/>
    <property type="match status" value="1"/>
</dbReference>
<dbReference type="GO" id="GO:0003677">
    <property type="term" value="F:DNA binding"/>
    <property type="evidence" value="ECO:0007669"/>
    <property type="project" value="UniProtKB-KW"/>
</dbReference>
<dbReference type="SMART" id="SM00418">
    <property type="entry name" value="HTH_ARSR"/>
    <property type="match status" value="1"/>
</dbReference>
<dbReference type="InterPro" id="IPR001845">
    <property type="entry name" value="HTH_ArsR_DNA-bd_dom"/>
</dbReference>
<evidence type="ECO:0000259" key="4">
    <source>
        <dbReference type="PROSITE" id="PS50987"/>
    </source>
</evidence>
<dbReference type="InterPro" id="IPR011991">
    <property type="entry name" value="ArsR-like_HTH"/>
</dbReference>
<sequence>MKDTAALFKALSEEIRLRILVLLTRGELCVCDLMEVLDLPQSTISRHLAYLRHAGWVEGRRQGVWMYYRLARGTTPFQEGLAEFLIQSLPNLDTARQDLENLESHLQQKDHGNCR</sequence>
<gene>
    <name evidence="5" type="ORF">GF1_15540</name>
</gene>
<dbReference type="GO" id="GO:0003700">
    <property type="term" value="F:DNA-binding transcription factor activity"/>
    <property type="evidence" value="ECO:0007669"/>
    <property type="project" value="InterPro"/>
</dbReference>
<reference evidence="5" key="1">
    <citation type="submission" date="2020-12" db="EMBL/GenBank/DDBJ databases">
        <title>Desulfobium dissulfuricans gen. nov., sp. nov., a novel mesophilic, sulfate-reducing bacterium isolated from a deep-sea hydrothermal vent.</title>
        <authorList>
            <person name="Hashimoto Y."/>
            <person name="Tame A."/>
            <person name="Sawayama S."/>
            <person name="Miyazaki J."/>
            <person name="Takai K."/>
            <person name="Nakagawa S."/>
        </authorList>
    </citation>
    <scope>NUCLEOTIDE SEQUENCE</scope>
    <source>
        <strain evidence="5">GF1</strain>
    </source>
</reference>
<dbReference type="SUPFAM" id="SSF46785">
    <property type="entry name" value="Winged helix' DNA-binding domain"/>
    <property type="match status" value="1"/>
</dbReference>
<proteinExistence type="predicted"/>